<dbReference type="PROSITE" id="PS51166">
    <property type="entry name" value="CBM20"/>
    <property type="match status" value="1"/>
</dbReference>
<protein>
    <recommendedName>
        <fullName evidence="4">4-alpha-glucanotransferase</fullName>
        <ecNumber evidence="4">2.4.1.25</ecNumber>
    </recommendedName>
    <alternativeName>
        <fullName evidence="9">Amylomaltase</fullName>
    </alternativeName>
    <alternativeName>
        <fullName evidence="10">Disproportionating enzyme</fullName>
    </alternativeName>
</protein>
<dbReference type="SUPFAM" id="SSF51445">
    <property type="entry name" value="(Trans)glycosidases"/>
    <property type="match status" value="2"/>
</dbReference>
<evidence type="ECO:0000256" key="2">
    <source>
        <dbReference type="ARBA" id="ARBA00004496"/>
    </source>
</evidence>
<dbReference type="InterPro" id="IPR002044">
    <property type="entry name" value="CBM20"/>
</dbReference>
<dbReference type="PANTHER" id="PTHR32518">
    <property type="match status" value="1"/>
</dbReference>
<evidence type="ECO:0000256" key="9">
    <source>
        <dbReference type="ARBA" id="ARBA00031423"/>
    </source>
</evidence>
<evidence type="ECO:0000256" key="10">
    <source>
        <dbReference type="ARBA" id="ARBA00031501"/>
    </source>
</evidence>
<dbReference type="GO" id="GO:0004134">
    <property type="term" value="F:4-alpha-glucanotransferase activity"/>
    <property type="evidence" value="ECO:0007669"/>
    <property type="project" value="UniProtKB-EC"/>
</dbReference>
<feature type="domain" description="CBM20" evidence="11">
    <location>
        <begin position="39"/>
        <end position="190"/>
    </location>
</feature>
<comment type="subcellular location">
    <subcellularLocation>
        <location evidence="2">Cytoplasm</location>
    </subcellularLocation>
</comment>
<dbReference type="EMBL" id="CAUOFW020005502">
    <property type="protein sequence ID" value="CAK9170450.1"/>
    <property type="molecule type" value="Genomic_DNA"/>
</dbReference>
<keyword evidence="6" id="KW-0328">Glycosyltransferase</keyword>
<sequence length="711" mass="82865">MPLWKTGSDGLPFRSAFKNVIFRRSLHLDIERPLAVIQNKLDQEVIVQFKVCCPNVGEETSIYVIGNALKLGLWKVQDGLELNYAGESMWQADCVMQKDDFPIKYPFGCLLFHIIQHYEYCLLNGIWLLYLSVSIFLNSSFTYKYSKYGKAGNFSLETGPNRELFVDFSSSQPKCIIVSDGMMREMPWRGAGLAIPMFSVRSEADIGVGEFLDLKLLVDWAVESGFHLVQLLPVNDTSVHGMWWDSYPYSSLSVFALHPLYLRVQALSESIPEEIKQEIERARVQLDGKDVDYEATMAAKLSIAYKIFALEKDLILNLSSFLEFFSDNQDWLKPYAAFCFLRDFFETSDHSQWGLFSNFSRDKLEKLVSIDRLHYDTICFHYYIQFHLHRQLSEAAEYARKKGVVLKGDLPIGVDRNSVDTWVYPNLFNSSQDVDYEATMAAKLSIAYKIFALEKDLILNLSSFLEFFSDNQDWLKPYAAFCFLRDFFETSDHSQWGLFSNFSRDKLEKLVSIDRLHYDTICFHYYIQFHLHRQLSEAAEYARKKGVVLKGDLPIGVDRNSVDTWVYPNLFRMNTSTGAPPDYFDKNGQNWGFPTYNWEEMSKDNYAWWRARLTQMGKYFTAYRIDHILGFFRIWELPDHAMTGLVGKFRPSIPLSQEELEREGIWDFDRLSRPYILQEVLKDKFGASWNVIASNFMNEYQKDRYEVIVVV</sequence>
<dbReference type="EC" id="2.4.1.25" evidence="4"/>
<dbReference type="GO" id="GO:0005737">
    <property type="term" value="C:cytoplasm"/>
    <property type="evidence" value="ECO:0007669"/>
    <property type="project" value="UniProtKB-SubCell"/>
</dbReference>
<dbReference type="SMART" id="SM01065">
    <property type="entry name" value="CBM_2"/>
    <property type="match status" value="1"/>
</dbReference>
<dbReference type="InterPro" id="IPR013784">
    <property type="entry name" value="Carb-bd-like_fold"/>
</dbReference>
<evidence type="ECO:0000256" key="3">
    <source>
        <dbReference type="ARBA" id="ARBA00005684"/>
    </source>
</evidence>
<dbReference type="AlphaFoldDB" id="A0ABC8TLW8"/>
<keyword evidence="13" id="KW-1185">Reference proteome</keyword>
<dbReference type="Gene3D" id="2.60.40.10">
    <property type="entry name" value="Immunoglobulins"/>
    <property type="match status" value="1"/>
</dbReference>
<dbReference type="Pfam" id="PF00686">
    <property type="entry name" value="CBM_20"/>
    <property type="match status" value="1"/>
</dbReference>
<keyword evidence="5" id="KW-0963">Cytoplasm</keyword>
<evidence type="ECO:0000256" key="1">
    <source>
        <dbReference type="ARBA" id="ARBA00000439"/>
    </source>
</evidence>
<dbReference type="PANTHER" id="PTHR32518:SF3">
    <property type="entry name" value="4-ALPHA-GLUCANOTRANSFERASE"/>
    <property type="match status" value="1"/>
</dbReference>
<dbReference type="SUPFAM" id="SSF49452">
    <property type="entry name" value="Starch-binding domain-like"/>
    <property type="match status" value="1"/>
</dbReference>
<evidence type="ECO:0000313" key="13">
    <source>
        <dbReference type="Proteomes" id="UP001642360"/>
    </source>
</evidence>
<evidence type="ECO:0000259" key="11">
    <source>
        <dbReference type="PROSITE" id="PS51166"/>
    </source>
</evidence>
<dbReference type="Pfam" id="PF02446">
    <property type="entry name" value="Glyco_hydro_77"/>
    <property type="match status" value="1"/>
</dbReference>
<dbReference type="InterPro" id="IPR013783">
    <property type="entry name" value="Ig-like_fold"/>
</dbReference>
<organism evidence="12 13">
    <name type="scientific">Ilex paraguariensis</name>
    <name type="common">yerba mate</name>
    <dbReference type="NCBI Taxonomy" id="185542"/>
    <lineage>
        <taxon>Eukaryota</taxon>
        <taxon>Viridiplantae</taxon>
        <taxon>Streptophyta</taxon>
        <taxon>Embryophyta</taxon>
        <taxon>Tracheophyta</taxon>
        <taxon>Spermatophyta</taxon>
        <taxon>Magnoliopsida</taxon>
        <taxon>eudicotyledons</taxon>
        <taxon>Gunneridae</taxon>
        <taxon>Pentapetalae</taxon>
        <taxon>asterids</taxon>
        <taxon>campanulids</taxon>
        <taxon>Aquifoliales</taxon>
        <taxon>Aquifoliaceae</taxon>
        <taxon>Ilex</taxon>
    </lineage>
</organism>
<comment type="caution">
    <text evidence="12">The sequence shown here is derived from an EMBL/GenBank/DDBJ whole genome shotgun (WGS) entry which is preliminary data.</text>
</comment>
<dbReference type="Proteomes" id="UP001642360">
    <property type="component" value="Unassembled WGS sequence"/>
</dbReference>
<evidence type="ECO:0000256" key="7">
    <source>
        <dbReference type="ARBA" id="ARBA00022679"/>
    </source>
</evidence>
<dbReference type="InterPro" id="IPR017853">
    <property type="entry name" value="GH"/>
</dbReference>
<comment type="catalytic activity">
    <reaction evidence="1">
        <text>Transfers a segment of a (1-&gt;4)-alpha-D-glucan to a new position in an acceptor, which may be glucose or a (1-&gt;4)-alpha-D-glucan.</text>
        <dbReference type="EC" id="2.4.1.25"/>
    </reaction>
</comment>
<reference evidence="12 13" key="1">
    <citation type="submission" date="2024-02" db="EMBL/GenBank/DDBJ databases">
        <authorList>
            <person name="Vignale AGUSTIN F."/>
            <person name="Sosa J E."/>
            <person name="Modenutti C."/>
        </authorList>
    </citation>
    <scope>NUCLEOTIDE SEQUENCE [LARGE SCALE GENOMIC DNA]</scope>
</reference>
<evidence type="ECO:0000256" key="5">
    <source>
        <dbReference type="ARBA" id="ARBA00022490"/>
    </source>
</evidence>
<evidence type="ECO:0000256" key="8">
    <source>
        <dbReference type="ARBA" id="ARBA00023277"/>
    </source>
</evidence>
<gene>
    <name evidence="12" type="ORF">ILEXP_LOCUS39946</name>
</gene>
<name>A0ABC8TLW8_9AQUA</name>
<keyword evidence="7" id="KW-0808">Transferase</keyword>
<keyword evidence="8" id="KW-0119">Carbohydrate metabolism</keyword>
<dbReference type="InterPro" id="IPR003385">
    <property type="entry name" value="Glyco_hydro_77"/>
</dbReference>
<evidence type="ECO:0000313" key="12">
    <source>
        <dbReference type="EMBL" id="CAK9170450.1"/>
    </source>
</evidence>
<comment type="similarity">
    <text evidence="3">Belongs to the disproportionating enzyme family.</text>
</comment>
<accession>A0ABC8TLW8</accession>
<dbReference type="Gene3D" id="3.20.20.80">
    <property type="entry name" value="Glycosidases"/>
    <property type="match status" value="2"/>
</dbReference>
<evidence type="ECO:0000256" key="6">
    <source>
        <dbReference type="ARBA" id="ARBA00022676"/>
    </source>
</evidence>
<proteinExistence type="inferred from homology"/>
<evidence type="ECO:0000256" key="4">
    <source>
        <dbReference type="ARBA" id="ARBA00012560"/>
    </source>
</evidence>